<reference evidence="1" key="1">
    <citation type="submission" date="2020-05" db="EMBL/GenBank/DDBJ databases">
        <authorList>
            <person name="Chiriac C."/>
            <person name="Salcher M."/>
            <person name="Ghai R."/>
            <person name="Kavagutti S V."/>
        </authorList>
    </citation>
    <scope>NUCLEOTIDE SEQUENCE</scope>
</reference>
<gene>
    <name evidence="1" type="ORF">UFOVP164_56</name>
</gene>
<name>A0A6J7XP53_9CAUD</name>
<sequence length="153" mass="17494">MTRLSSAFGEKYQSNALRTKSFELAGHTFKVRIPLSKEMDEIQERINKINQDEAKARFEKMTSSFRENPVEGIVVTDDDVVVEGRSTKELVNTILTVETRIVEYVKLLVPEAGDFDNLTYEEIEAEWPMSVQLELLSCISEAIQPGYKDSRKN</sequence>
<dbReference type="EMBL" id="LR798458">
    <property type="protein sequence ID" value="CAB5238531.1"/>
    <property type="molecule type" value="Genomic_DNA"/>
</dbReference>
<evidence type="ECO:0000313" key="1">
    <source>
        <dbReference type="EMBL" id="CAB5238531.1"/>
    </source>
</evidence>
<accession>A0A6J7XP53</accession>
<proteinExistence type="predicted"/>
<protein>
    <submittedName>
        <fullName evidence="1">Uncharacterized protein</fullName>
    </submittedName>
</protein>
<organism evidence="1">
    <name type="scientific">uncultured Caudovirales phage</name>
    <dbReference type="NCBI Taxonomy" id="2100421"/>
    <lineage>
        <taxon>Viruses</taxon>
        <taxon>Duplodnaviria</taxon>
        <taxon>Heunggongvirae</taxon>
        <taxon>Uroviricota</taxon>
        <taxon>Caudoviricetes</taxon>
        <taxon>Peduoviridae</taxon>
        <taxon>Maltschvirus</taxon>
        <taxon>Maltschvirus maltsch</taxon>
    </lineage>
</organism>